<dbReference type="InterPro" id="IPR008565">
    <property type="entry name" value="TtsA-like_GH18_dom"/>
</dbReference>
<feature type="domain" description="Peptidoglycan binding" evidence="2">
    <location>
        <begin position="100"/>
        <end position="184"/>
    </location>
</feature>
<dbReference type="Proteomes" id="UP001157138">
    <property type="component" value="Unassembled WGS sequence"/>
</dbReference>
<comment type="caution">
    <text evidence="3">The sequence shown here is derived from an EMBL/GenBank/DDBJ whole genome shotgun (WGS) entry which is preliminary data.</text>
</comment>
<dbReference type="Gene3D" id="1.20.141.10">
    <property type="entry name" value="Chitosanase, subunit A, domain 1"/>
    <property type="match status" value="1"/>
</dbReference>
<sequence>MCIPNSRTISEIILEAMEKEGFRSNHVDDLGGDTTYGITETAARRLGYNGSMDNLTPDIAYSLYLNEYVQRVKFDEIHSVSAIIGEEVIDTGVNMGQSIAAKFLQRWLNVYNNKQAYYSDLIVDGHIGPATIQALKAFLSKRGHEGEIVLWKSLNASQGARYLDISEAREKNETFVYGWMKNRVVLA</sequence>
<reference evidence="4" key="1">
    <citation type="journal article" date="2019" name="Int. J. Syst. Evol. Microbiol.">
        <title>The Global Catalogue of Microorganisms (GCM) 10K type strain sequencing project: providing services to taxonomists for standard genome sequencing and annotation.</title>
        <authorList>
            <consortium name="The Broad Institute Genomics Platform"/>
            <consortium name="The Broad Institute Genome Sequencing Center for Infectious Disease"/>
            <person name="Wu L."/>
            <person name="Ma J."/>
        </authorList>
    </citation>
    <scope>NUCLEOTIDE SEQUENCE [LARGE SCALE GENOMIC DNA]</scope>
    <source>
        <strain evidence="4">NBRC 108723</strain>
    </source>
</reference>
<dbReference type="InterPro" id="IPR023346">
    <property type="entry name" value="Lysozyme-like_dom_sf"/>
</dbReference>
<gene>
    <name evidence="3" type="ORF">GCM10007938_26380</name>
</gene>
<protein>
    <recommendedName>
        <fullName evidence="5">Peptidoglycan domain protein</fullName>
    </recommendedName>
</protein>
<evidence type="ECO:0000313" key="4">
    <source>
        <dbReference type="Proteomes" id="UP001157138"/>
    </source>
</evidence>
<evidence type="ECO:0000259" key="1">
    <source>
        <dbReference type="Pfam" id="PF05838"/>
    </source>
</evidence>
<evidence type="ECO:0000313" key="3">
    <source>
        <dbReference type="EMBL" id="GLT18856.1"/>
    </source>
</evidence>
<keyword evidence="4" id="KW-1185">Reference proteome</keyword>
<evidence type="ECO:0000259" key="2">
    <source>
        <dbReference type="Pfam" id="PF09374"/>
    </source>
</evidence>
<accession>A0ABQ6F1V2</accession>
<dbReference type="SUPFAM" id="SSF53955">
    <property type="entry name" value="Lysozyme-like"/>
    <property type="match status" value="1"/>
</dbReference>
<feature type="domain" description="TtsA-like Glycoside hydrolase family 108" evidence="1">
    <location>
        <begin position="16"/>
        <end position="96"/>
    </location>
</feature>
<proteinExistence type="predicted"/>
<dbReference type="InterPro" id="IPR018537">
    <property type="entry name" value="Peptidoglycan-bd_3"/>
</dbReference>
<dbReference type="CDD" id="cd13926">
    <property type="entry name" value="N-acetylmuramidase_GH108"/>
    <property type="match status" value="1"/>
</dbReference>
<dbReference type="Pfam" id="PF09374">
    <property type="entry name" value="PG_binding_3"/>
    <property type="match status" value="1"/>
</dbReference>
<dbReference type="EMBL" id="BSPW01000059">
    <property type="protein sequence ID" value="GLT18856.1"/>
    <property type="molecule type" value="Genomic_DNA"/>
</dbReference>
<evidence type="ECO:0008006" key="5">
    <source>
        <dbReference type="Google" id="ProtNLM"/>
    </source>
</evidence>
<organism evidence="3 4">
    <name type="scientific">Vibrio zhanjiangensis</name>
    <dbReference type="NCBI Taxonomy" id="1046128"/>
    <lineage>
        <taxon>Bacteria</taxon>
        <taxon>Pseudomonadati</taxon>
        <taxon>Pseudomonadota</taxon>
        <taxon>Gammaproteobacteria</taxon>
        <taxon>Vibrionales</taxon>
        <taxon>Vibrionaceae</taxon>
        <taxon>Vibrio</taxon>
    </lineage>
</organism>
<dbReference type="Pfam" id="PF05838">
    <property type="entry name" value="Glyco_hydro_108"/>
    <property type="match status" value="1"/>
</dbReference>
<name>A0ABQ6F1V2_9VIBR</name>
<dbReference type="RefSeq" id="WP_284192729.1">
    <property type="nucleotide sequence ID" value="NZ_BSPW01000059.1"/>
</dbReference>